<protein>
    <submittedName>
        <fullName evidence="8">Uncharacterized protein</fullName>
    </submittedName>
</protein>
<dbReference type="Proteomes" id="UP000281553">
    <property type="component" value="Unassembled WGS sequence"/>
</dbReference>
<dbReference type="AlphaFoldDB" id="A0A3P7MYS3"/>
<keyword evidence="5 7" id="KW-0472">Membrane</keyword>
<name>A0A3P7MYS3_DIBLA</name>
<dbReference type="EMBL" id="UYRU01086449">
    <property type="protein sequence ID" value="VDN35084.1"/>
    <property type="molecule type" value="Genomic_DNA"/>
</dbReference>
<feature type="region of interest" description="Disordered" evidence="6">
    <location>
        <begin position="125"/>
        <end position="144"/>
    </location>
</feature>
<sequence length="225" mass="25064">MTGLNQFTRDIELMTTVRPNWYWRITWLAITPLTAIGLIIFKIITDTPITLNSYVYPEWAQACGVLIGVFPVVCIPAWFMFKYCREGGWIVLRELVKPAYTWGPALDEHRNEFLSRVHVRAQRKNQQVLDTNESKRSTSQLNVSGSNFNSRACLQTIPSSMNINATQTGEPDFFQSKLNIAEKMTNAHAKDLGKRGGPCTANPPEDLAAAPAGASEAANKVSSTK</sequence>
<dbReference type="Pfam" id="PF00209">
    <property type="entry name" value="SNF"/>
    <property type="match status" value="1"/>
</dbReference>
<dbReference type="InterPro" id="IPR000175">
    <property type="entry name" value="Na/ntran_symport"/>
</dbReference>
<evidence type="ECO:0000256" key="6">
    <source>
        <dbReference type="SAM" id="MobiDB-lite"/>
    </source>
</evidence>
<evidence type="ECO:0000313" key="9">
    <source>
        <dbReference type="Proteomes" id="UP000281553"/>
    </source>
</evidence>
<dbReference type="InterPro" id="IPR037272">
    <property type="entry name" value="SNS_sf"/>
</dbReference>
<proteinExistence type="predicted"/>
<feature type="transmembrane region" description="Helical" evidence="7">
    <location>
        <begin position="21"/>
        <end position="44"/>
    </location>
</feature>
<evidence type="ECO:0000313" key="8">
    <source>
        <dbReference type="EMBL" id="VDN35084.1"/>
    </source>
</evidence>
<evidence type="ECO:0000256" key="2">
    <source>
        <dbReference type="ARBA" id="ARBA00022448"/>
    </source>
</evidence>
<feature type="compositionally biased region" description="Low complexity" evidence="6">
    <location>
        <begin position="208"/>
        <end position="218"/>
    </location>
</feature>
<evidence type="ECO:0000256" key="3">
    <source>
        <dbReference type="ARBA" id="ARBA00022692"/>
    </source>
</evidence>
<evidence type="ECO:0000256" key="7">
    <source>
        <dbReference type="SAM" id="Phobius"/>
    </source>
</evidence>
<keyword evidence="2" id="KW-0813">Transport</keyword>
<feature type="transmembrane region" description="Helical" evidence="7">
    <location>
        <begin position="59"/>
        <end position="81"/>
    </location>
</feature>
<feature type="region of interest" description="Disordered" evidence="6">
    <location>
        <begin position="189"/>
        <end position="225"/>
    </location>
</feature>
<comment type="subcellular location">
    <subcellularLocation>
        <location evidence="1">Membrane</location>
        <topology evidence="1">Multi-pass membrane protein</topology>
    </subcellularLocation>
</comment>
<accession>A0A3P7MYS3</accession>
<keyword evidence="9" id="KW-1185">Reference proteome</keyword>
<gene>
    <name evidence="8" type="ORF">DILT_LOCUS16678</name>
</gene>
<evidence type="ECO:0000256" key="5">
    <source>
        <dbReference type="ARBA" id="ARBA00023136"/>
    </source>
</evidence>
<dbReference type="SUPFAM" id="SSF161070">
    <property type="entry name" value="SNF-like"/>
    <property type="match status" value="1"/>
</dbReference>
<evidence type="ECO:0000256" key="1">
    <source>
        <dbReference type="ARBA" id="ARBA00004141"/>
    </source>
</evidence>
<evidence type="ECO:0000256" key="4">
    <source>
        <dbReference type="ARBA" id="ARBA00022989"/>
    </source>
</evidence>
<keyword evidence="3 7" id="KW-0812">Transmembrane</keyword>
<dbReference type="GO" id="GO:0005886">
    <property type="term" value="C:plasma membrane"/>
    <property type="evidence" value="ECO:0007669"/>
    <property type="project" value="TreeGrafter"/>
</dbReference>
<reference evidence="8 9" key="1">
    <citation type="submission" date="2018-11" db="EMBL/GenBank/DDBJ databases">
        <authorList>
            <consortium name="Pathogen Informatics"/>
        </authorList>
    </citation>
    <scope>NUCLEOTIDE SEQUENCE [LARGE SCALE GENOMIC DNA]</scope>
</reference>
<dbReference type="GO" id="GO:0089718">
    <property type="term" value="P:amino acid import across plasma membrane"/>
    <property type="evidence" value="ECO:0007669"/>
    <property type="project" value="TreeGrafter"/>
</dbReference>
<dbReference type="PANTHER" id="PTHR11616:SF241">
    <property type="entry name" value="SODIUM- AND CHLORIDE-DEPENDENT GLYCINE TRANSPORTER 2"/>
    <property type="match status" value="1"/>
</dbReference>
<dbReference type="OrthoDB" id="6155318at2759"/>
<dbReference type="PROSITE" id="PS50267">
    <property type="entry name" value="NA_NEUROTRAN_SYMP_3"/>
    <property type="match status" value="1"/>
</dbReference>
<dbReference type="GO" id="GO:0005283">
    <property type="term" value="F:amino acid:sodium symporter activity"/>
    <property type="evidence" value="ECO:0007669"/>
    <property type="project" value="TreeGrafter"/>
</dbReference>
<organism evidence="8 9">
    <name type="scientific">Dibothriocephalus latus</name>
    <name type="common">Fish tapeworm</name>
    <name type="synonym">Diphyllobothrium latum</name>
    <dbReference type="NCBI Taxonomy" id="60516"/>
    <lineage>
        <taxon>Eukaryota</taxon>
        <taxon>Metazoa</taxon>
        <taxon>Spiralia</taxon>
        <taxon>Lophotrochozoa</taxon>
        <taxon>Platyhelminthes</taxon>
        <taxon>Cestoda</taxon>
        <taxon>Eucestoda</taxon>
        <taxon>Diphyllobothriidea</taxon>
        <taxon>Diphyllobothriidae</taxon>
        <taxon>Dibothriocephalus</taxon>
    </lineage>
</organism>
<keyword evidence="4 7" id="KW-1133">Transmembrane helix</keyword>
<dbReference type="PANTHER" id="PTHR11616">
    <property type="entry name" value="SODIUM/CHLORIDE DEPENDENT TRANSPORTER"/>
    <property type="match status" value="1"/>
</dbReference>